<feature type="transmembrane region" description="Helical" evidence="7">
    <location>
        <begin position="226"/>
        <end position="247"/>
    </location>
</feature>
<comment type="subcellular location">
    <subcellularLocation>
        <location evidence="1">Membrane</location>
        <topology evidence="1">Multi-pass membrane protein</topology>
    </subcellularLocation>
</comment>
<feature type="domain" description="Rhodopsin" evidence="8">
    <location>
        <begin position="49"/>
        <end position="288"/>
    </location>
</feature>
<feature type="transmembrane region" description="Helical" evidence="7">
    <location>
        <begin position="110"/>
        <end position="132"/>
    </location>
</feature>
<dbReference type="OrthoDB" id="5022096at2759"/>
<evidence type="ECO:0000259" key="8">
    <source>
        <dbReference type="Pfam" id="PF20684"/>
    </source>
</evidence>
<feature type="compositionally biased region" description="Basic residues" evidence="6">
    <location>
        <begin position="330"/>
        <end position="340"/>
    </location>
</feature>
<dbReference type="GO" id="GO:0016020">
    <property type="term" value="C:membrane"/>
    <property type="evidence" value="ECO:0007669"/>
    <property type="project" value="UniProtKB-SubCell"/>
</dbReference>
<dbReference type="PANTHER" id="PTHR33048:SF167">
    <property type="entry name" value="INTEGRAL MEMBRANE PROTEIN"/>
    <property type="match status" value="1"/>
</dbReference>
<comment type="caution">
    <text evidence="9">The sequence shown here is derived from an EMBL/GenBank/DDBJ whole genome shotgun (WGS) entry which is preliminary data.</text>
</comment>
<evidence type="ECO:0000256" key="5">
    <source>
        <dbReference type="ARBA" id="ARBA00038359"/>
    </source>
</evidence>
<keyword evidence="10" id="KW-1185">Reference proteome</keyword>
<feature type="transmembrane region" description="Helical" evidence="7">
    <location>
        <begin position="65"/>
        <end position="90"/>
    </location>
</feature>
<evidence type="ECO:0000256" key="4">
    <source>
        <dbReference type="ARBA" id="ARBA00023136"/>
    </source>
</evidence>
<gene>
    <name evidence="9" type="ORF">ACJ72_05379</name>
</gene>
<dbReference type="PANTHER" id="PTHR33048">
    <property type="entry name" value="PTH11-LIKE INTEGRAL MEMBRANE PROTEIN (AFU_ORTHOLOGUE AFUA_5G11245)"/>
    <property type="match status" value="1"/>
</dbReference>
<evidence type="ECO:0000256" key="6">
    <source>
        <dbReference type="SAM" id="MobiDB-lite"/>
    </source>
</evidence>
<sequence length="435" mass="48407">MSLLTFTGDHDAMAPYRPPEYSPVDECRAHLILGLSGCLAGLSFLAVLLRCYCRGWIESHFWHDDYIILFATICSVIVLGCFIGESYNGLGRFVSYLSFENREYLAKIGYVHEIFDLLGINAVKLSFSLYILRTANGANIRNATKVMIAFVLVLMVFTASIIIFQCVPAAALWDSSLSPISRCLPLESYVTIGLVTDSINAIVDLILSSLPLLLYYDSNASKYSRVALMAIVALAYISCSAAVIKIVRRANVLTIPSLWRESDYTLWTNIELQVGIVAVCLPTIHPIFTIIVSSIYKTLRKPEWPITSPDRQIHITARNPSRRGPTSLRRQSRSTLHRYHTSSITTEQSDQEQHISRYPSSHYKVEVSASRLLGSQNGNQRDAILAAAPSGFPAIMRTTDVYIDTADGAKGEGEEEVERANAEIQSISAQWKLPR</sequence>
<keyword evidence="2 7" id="KW-0812">Transmembrane</keyword>
<feature type="transmembrane region" description="Helical" evidence="7">
    <location>
        <begin position="190"/>
        <end position="214"/>
    </location>
</feature>
<dbReference type="EMBL" id="LGUA01000743">
    <property type="protein sequence ID" value="OAX80292.1"/>
    <property type="molecule type" value="Genomic_DNA"/>
</dbReference>
<organism evidence="9 10">
    <name type="scientific">Emergomyces africanus</name>
    <dbReference type="NCBI Taxonomy" id="1955775"/>
    <lineage>
        <taxon>Eukaryota</taxon>
        <taxon>Fungi</taxon>
        <taxon>Dikarya</taxon>
        <taxon>Ascomycota</taxon>
        <taxon>Pezizomycotina</taxon>
        <taxon>Eurotiomycetes</taxon>
        <taxon>Eurotiomycetidae</taxon>
        <taxon>Onygenales</taxon>
        <taxon>Ajellomycetaceae</taxon>
        <taxon>Emergomyces</taxon>
    </lineage>
</organism>
<comment type="similarity">
    <text evidence="5">Belongs to the SAT4 family.</text>
</comment>
<keyword evidence="3 7" id="KW-1133">Transmembrane helix</keyword>
<name>A0A1B7NU47_9EURO</name>
<dbReference type="InterPro" id="IPR052337">
    <property type="entry name" value="SAT4-like"/>
</dbReference>
<evidence type="ECO:0000313" key="10">
    <source>
        <dbReference type="Proteomes" id="UP000091918"/>
    </source>
</evidence>
<feature type="transmembrane region" description="Helical" evidence="7">
    <location>
        <begin position="144"/>
        <end position="170"/>
    </location>
</feature>
<evidence type="ECO:0000256" key="7">
    <source>
        <dbReference type="SAM" id="Phobius"/>
    </source>
</evidence>
<dbReference type="Proteomes" id="UP000091918">
    <property type="component" value="Unassembled WGS sequence"/>
</dbReference>
<evidence type="ECO:0000256" key="1">
    <source>
        <dbReference type="ARBA" id="ARBA00004141"/>
    </source>
</evidence>
<reference evidence="9 10" key="1">
    <citation type="submission" date="2015-07" db="EMBL/GenBank/DDBJ databases">
        <title>Emmonsia species relationships and genome sequence.</title>
        <authorList>
            <person name="Cuomo C.A."/>
            <person name="Schwartz I.S."/>
            <person name="Kenyon C."/>
            <person name="de Hoog G.S."/>
            <person name="Govender N.P."/>
            <person name="Botha A."/>
            <person name="Moreno L."/>
            <person name="de Vries M."/>
            <person name="Munoz J.F."/>
            <person name="Stielow J.B."/>
        </authorList>
    </citation>
    <scope>NUCLEOTIDE SEQUENCE [LARGE SCALE GENOMIC DNA]</scope>
    <source>
        <strain evidence="9 10">CBS 136260</strain>
    </source>
</reference>
<dbReference type="Pfam" id="PF20684">
    <property type="entry name" value="Fung_rhodopsin"/>
    <property type="match status" value="1"/>
</dbReference>
<feature type="transmembrane region" description="Helical" evidence="7">
    <location>
        <begin position="272"/>
        <end position="296"/>
    </location>
</feature>
<dbReference type="STRING" id="1658172.A0A1B7NU47"/>
<evidence type="ECO:0000256" key="3">
    <source>
        <dbReference type="ARBA" id="ARBA00022989"/>
    </source>
</evidence>
<evidence type="ECO:0000256" key="2">
    <source>
        <dbReference type="ARBA" id="ARBA00022692"/>
    </source>
</evidence>
<keyword evidence="4 7" id="KW-0472">Membrane</keyword>
<feature type="transmembrane region" description="Helical" evidence="7">
    <location>
        <begin position="31"/>
        <end position="53"/>
    </location>
</feature>
<proteinExistence type="inferred from homology"/>
<protein>
    <recommendedName>
        <fullName evidence="8">Rhodopsin domain-containing protein</fullName>
    </recommendedName>
</protein>
<accession>A0A1B7NU47</accession>
<evidence type="ECO:0000313" key="9">
    <source>
        <dbReference type="EMBL" id="OAX80292.1"/>
    </source>
</evidence>
<dbReference type="InterPro" id="IPR049326">
    <property type="entry name" value="Rhodopsin_dom_fungi"/>
</dbReference>
<feature type="region of interest" description="Disordered" evidence="6">
    <location>
        <begin position="311"/>
        <end position="355"/>
    </location>
</feature>
<dbReference type="AlphaFoldDB" id="A0A1B7NU47"/>